<proteinExistence type="predicted"/>
<accession>A0ABT6G3C2</accession>
<organism evidence="1 2">
    <name type="scientific">Winogradskyella marincola</name>
    <dbReference type="NCBI Taxonomy" id="3037795"/>
    <lineage>
        <taxon>Bacteria</taxon>
        <taxon>Pseudomonadati</taxon>
        <taxon>Bacteroidota</taxon>
        <taxon>Flavobacteriia</taxon>
        <taxon>Flavobacteriales</taxon>
        <taxon>Flavobacteriaceae</taxon>
        <taxon>Winogradskyella</taxon>
    </lineage>
</organism>
<keyword evidence="2" id="KW-1185">Reference proteome</keyword>
<name>A0ABT6G3C2_9FLAO</name>
<dbReference type="RefSeq" id="WP_278005909.1">
    <property type="nucleotide sequence ID" value="NZ_JARSBN010000006.1"/>
</dbReference>
<evidence type="ECO:0008006" key="3">
    <source>
        <dbReference type="Google" id="ProtNLM"/>
    </source>
</evidence>
<protein>
    <recommendedName>
        <fullName evidence="3">DNA-directed RNA polymerase</fullName>
    </recommendedName>
</protein>
<comment type="caution">
    <text evidence="1">The sequence shown here is derived from an EMBL/GenBank/DDBJ whole genome shotgun (WGS) entry which is preliminary data.</text>
</comment>
<gene>
    <name evidence="1" type="ORF">P7122_11290</name>
</gene>
<dbReference type="EMBL" id="JARSBN010000006">
    <property type="protein sequence ID" value="MDG4716460.1"/>
    <property type="molecule type" value="Genomic_DNA"/>
</dbReference>
<dbReference type="Proteomes" id="UP001529085">
    <property type="component" value="Unassembled WGS sequence"/>
</dbReference>
<sequence length="492" mass="58758">MRLTYFLPNNLDLENLINENRPKFKPFNLQKAKYLLHLISAVRHNKKSLLTEDYVKLSSKSMQHKVHNYYKYWDYFINELKIVERDESYQVNKESKGYRFTEKYRTPIIPSEDQIQDTSLRRKIIQNLNAINLSVKNYPYLNKWYNDKLQIDFNLAIKLIEEEYELKKDNKELWDYDFIKEKFKSPLYQRDHAIMSVTRLRDKYYALKRDENVYRYHTVLTNMRSILRNAITYDGKKLFTLDITNSQPYLSTILLSQDYLIKCDPENKSLSISLDDPRNLYASFSNKIINNLSINQYNFKLSDSYIMLGLFRESPMNTDIQEYIRLAVGGRFYEELEKKYKEDLGITFELRKDIKATVFQVLFTANNYFGCEKAKPKKLFAELFPEVYKIFSDIKRTDKTVLPRLLQSIESYLIVDIICKRISEEIPNAPIFTIHDSISTTEEYITDVRRIMEEEFEKKIGKAPMINCEEWSKNKMIKHLEKLKQKTFATAS</sequence>
<evidence type="ECO:0000313" key="2">
    <source>
        <dbReference type="Proteomes" id="UP001529085"/>
    </source>
</evidence>
<reference evidence="1 2" key="1">
    <citation type="submission" date="2023-03" db="EMBL/GenBank/DDBJ databases">
        <title>Strain YYF002 represents a novel species in the genus Winogradskyella isolated from seawater.</title>
        <authorList>
            <person name="Fu Z.-Y."/>
        </authorList>
    </citation>
    <scope>NUCLEOTIDE SEQUENCE [LARGE SCALE GENOMIC DNA]</scope>
    <source>
        <strain evidence="1 2">YYF002</strain>
    </source>
</reference>
<evidence type="ECO:0000313" key="1">
    <source>
        <dbReference type="EMBL" id="MDG4716460.1"/>
    </source>
</evidence>